<evidence type="ECO:0000313" key="2">
    <source>
        <dbReference type="Proteomes" id="UP000314294"/>
    </source>
</evidence>
<comment type="caution">
    <text evidence="1">The sequence shown here is derived from an EMBL/GenBank/DDBJ whole genome shotgun (WGS) entry which is preliminary data.</text>
</comment>
<evidence type="ECO:0000313" key="1">
    <source>
        <dbReference type="EMBL" id="TNN46250.1"/>
    </source>
</evidence>
<protein>
    <submittedName>
        <fullName evidence="1">Uncharacterized protein</fullName>
    </submittedName>
</protein>
<dbReference type="Proteomes" id="UP000314294">
    <property type="component" value="Unassembled WGS sequence"/>
</dbReference>
<gene>
    <name evidence="1" type="ORF">EYF80_043563</name>
</gene>
<dbReference type="EMBL" id="SRLO01000800">
    <property type="protein sequence ID" value="TNN46250.1"/>
    <property type="molecule type" value="Genomic_DNA"/>
</dbReference>
<reference evidence="1 2" key="1">
    <citation type="submission" date="2019-03" db="EMBL/GenBank/DDBJ databases">
        <title>First draft genome of Liparis tanakae, snailfish: a comprehensive survey of snailfish specific genes.</title>
        <authorList>
            <person name="Kim W."/>
            <person name="Song I."/>
            <person name="Jeong J.-H."/>
            <person name="Kim D."/>
            <person name="Kim S."/>
            <person name="Ryu S."/>
            <person name="Song J.Y."/>
            <person name="Lee S.K."/>
        </authorList>
    </citation>
    <scope>NUCLEOTIDE SEQUENCE [LARGE SCALE GENOMIC DNA]</scope>
    <source>
        <tissue evidence="1">Muscle</tissue>
    </source>
</reference>
<accession>A0A4Z2FZD2</accession>
<dbReference type="AlphaFoldDB" id="A0A4Z2FZD2"/>
<keyword evidence="2" id="KW-1185">Reference proteome</keyword>
<sequence>MSTGDMTGVTGESRQFPIMPGVSRIPFPTAVAVGSANTGAPREVYSHRVAGSLGIEATGALARHFRLPKHVSASFVLSPRSGFK</sequence>
<proteinExistence type="predicted"/>
<organism evidence="1 2">
    <name type="scientific">Liparis tanakae</name>
    <name type="common">Tanaka's snailfish</name>
    <dbReference type="NCBI Taxonomy" id="230148"/>
    <lineage>
        <taxon>Eukaryota</taxon>
        <taxon>Metazoa</taxon>
        <taxon>Chordata</taxon>
        <taxon>Craniata</taxon>
        <taxon>Vertebrata</taxon>
        <taxon>Euteleostomi</taxon>
        <taxon>Actinopterygii</taxon>
        <taxon>Neopterygii</taxon>
        <taxon>Teleostei</taxon>
        <taxon>Neoteleostei</taxon>
        <taxon>Acanthomorphata</taxon>
        <taxon>Eupercaria</taxon>
        <taxon>Perciformes</taxon>
        <taxon>Cottioidei</taxon>
        <taxon>Cottales</taxon>
        <taxon>Liparidae</taxon>
        <taxon>Liparis</taxon>
    </lineage>
</organism>
<name>A0A4Z2FZD2_9TELE</name>